<gene>
    <name evidence="2" type="ORF">UAU_01253</name>
</gene>
<dbReference type="AlphaFoldDB" id="R2SR67"/>
<comment type="caution">
    <text evidence="2">The sequence shown here is derived from an EMBL/GenBank/DDBJ whole genome shotgun (WGS) entry which is preliminary data.</text>
</comment>
<dbReference type="PATRIC" id="fig|1158607.3.peg.1235"/>
<dbReference type="Proteomes" id="UP000013782">
    <property type="component" value="Unassembled WGS sequence"/>
</dbReference>
<dbReference type="SUPFAM" id="SSF51726">
    <property type="entry name" value="UROD/MetE-like"/>
    <property type="match status" value="1"/>
</dbReference>
<dbReference type="PANTHER" id="PTHR47099:SF1">
    <property type="entry name" value="METHYLCOBAMIDE:COM METHYLTRANSFERASE MTBA"/>
    <property type="match status" value="1"/>
</dbReference>
<dbReference type="RefSeq" id="WP_010756283.1">
    <property type="nucleotide sequence ID" value="NZ_ASWD01000002.1"/>
</dbReference>
<evidence type="ECO:0000259" key="1">
    <source>
        <dbReference type="Pfam" id="PF01208"/>
    </source>
</evidence>
<dbReference type="GO" id="GO:0004853">
    <property type="term" value="F:uroporphyrinogen decarboxylase activity"/>
    <property type="evidence" value="ECO:0007669"/>
    <property type="project" value="InterPro"/>
</dbReference>
<dbReference type="OrthoDB" id="7375127at2"/>
<dbReference type="InterPro" id="IPR038071">
    <property type="entry name" value="UROD/MetE-like_sf"/>
</dbReference>
<dbReference type="STRING" id="160454.RV10_GL000515"/>
<evidence type="ECO:0000313" key="2">
    <source>
        <dbReference type="EMBL" id="EOH95291.1"/>
    </source>
</evidence>
<sequence>MSKRELVLRALHQQQVERVPVGFWFHFITNEEELRQPVPAVIERNIAGHQAFIADFQPDFVKLMSDGFFYYPNDQIAQAKTIDDLKNIQSIGKDHTWIQQQVDLVKQQKEQFVEDIAAFYNIFAPATYFKWQLAGGEAQFADFLLENPDLTKQVLAVIAEDIAYLVTAILSQTDIDGIYLSVQNVQDPRISSDAYAQLVRSSDLLVLKAANTVSANNILHICGYEGATNDLSLYQDYPSAAVNWAVGPEELSLAEGKELFERTVIGGFDNTVNSVLYQGNQTDIQHTAQALLEEAGETGVILGADCTVPSDIPLEYLQWVREVTYQKAASTSDNY</sequence>
<dbReference type="eggNOG" id="COG0407">
    <property type="taxonomic scope" value="Bacteria"/>
</dbReference>
<dbReference type="GO" id="GO:0006779">
    <property type="term" value="P:porphyrin-containing compound biosynthetic process"/>
    <property type="evidence" value="ECO:0007669"/>
    <property type="project" value="InterPro"/>
</dbReference>
<name>R2SR67_9ENTE</name>
<reference evidence="2 3" key="1">
    <citation type="submission" date="2013-02" db="EMBL/GenBank/DDBJ databases">
        <title>The Genome Sequence of Enterococcus pallens BAA-351.</title>
        <authorList>
            <consortium name="The Broad Institute Genome Sequencing Platform"/>
            <consortium name="The Broad Institute Genome Sequencing Center for Infectious Disease"/>
            <person name="Earl A.M."/>
            <person name="Gilmore M.S."/>
            <person name="Lebreton F."/>
            <person name="Walker B."/>
            <person name="Young S.K."/>
            <person name="Zeng Q."/>
            <person name="Gargeya S."/>
            <person name="Fitzgerald M."/>
            <person name="Haas B."/>
            <person name="Abouelleil A."/>
            <person name="Alvarado L."/>
            <person name="Arachchi H.M."/>
            <person name="Berlin A.M."/>
            <person name="Chapman S.B."/>
            <person name="Dewar J."/>
            <person name="Goldberg J."/>
            <person name="Griggs A."/>
            <person name="Gujja S."/>
            <person name="Hansen M."/>
            <person name="Howarth C."/>
            <person name="Imamovic A."/>
            <person name="Larimer J."/>
            <person name="McCowan C."/>
            <person name="Murphy C."/>
            <person name="Neiman D."/>
            <person name="Pearson M."/>
            <person name="Priest M."/>
            <person name="Roberts A."/>
            <person name="Saif S."/>
            <person name="Shea T."/>
            <person name="Sisk P."/>
            <person name="Sykes S."/>
            <person name="Wortman J."/>
            <person name="Nusbaum C."/>
            <person name="Birren B."/>
        </authorList>
    </citation>
    <scope>NUCLEOTIDE SEQUENCE [LARGE SCALE GENOMIC DNA]</scope>
    <source>
        <strain evidence="2 3">ATCC BAA-351</strain>
    </source>
</reference>
<dbReference type="InterPro" id="IPR000257">
    <property type="entry name" value="Uroporphyrinogen_deCOase"/>
</dbReference>
<protein>
    <recommendedName>
        <fullName evidence="1">Uroporphyrinogen decarboxylase (URO-D) domain-containing protein</fullName>
    </recommendedName>
</protein>
<dbReference type="InterPro" id="IPR052024">
    <property type="entry name" value="Methanogen_methyltrans"/>
</dbReference>
<dbReference type="HOGENOM" id="CLU_040933_1_1_9"/>
<keyword evidence="3" id="KW-1185">Reference proteome</keyword>
<organism evidence="2 3">
    <name type="scientific">Enterococcus pallens ATCC BAA-351</name>
    <dbReference type="NCBI Taxonomy" id="1158607"/>
    <lineage>
        <taxon>Bacteria</taxon>
        <taxon>Bacillati</taxon>
        <taxon>Bacillota</taxon>
        <taxon>Bacilli</taxon>
        <taxon>Lactobacillales</taxon>
        <taxon>Enterococcaceae</taxon>
        <taxon>Enterococcus</taxon>
    </lineage>
</organism>
<feature type="domain" description="Uroporphyrinogen decarboxylase (URO-D)" evidence="1">
    <location>
        <begin position="80"/>
        <end position="322"/>
    </location>
</feature>
<dbReference type="Pfam" id="PF01208">
    <property type="entry name" value="URO-D"/>
    <property type="match status" value="1"/>
</dbReference>
<dbReference type="Gene3D" id="3.20.20.210">
    <property type="match status" value="1"/>
</dbReference>
<proteinExistence type="predicted"/>
<dbReference type="EMBL" id="AJAQ01000011">
    <property type="protein sequence ID" value="EOH95291.1"/>
    <property type="molecule type" value="Genomic_DNA"/>
</dbReference>
<dbReference type="PANTHER" id="PTHR47099">
    <property type="entry name" value="METHYLCOBAMIDE:COM METHYLTRANSFERASE MTBA"/>
    <property type="match status" value="1"/>
</dbReference>
<accession>R2SR67</accession>
<evidence type="ECO:0000313" key="3">
    <source>
        <dbReference type="Proteomes" id="UP000013782"/>
    </source>
</evidence>